<comment type="caution">
    <text evidence="1">The sequence shown here is derived from an EMBL/GenBank/DDBJ whole genome shotgun (WGS) entry which is preliminary data.</text>
</comment>
<dbReference type="AlphaFoldDB" id="A0A9P6TF09"/>
<evidence type="ECO:0000313" key="2">
    <source>
        <dbReference type="Proteomes" id="UP000886653"/>
    </source>
</evidence>
<sequence length="243" mass="26426">MSVGGLKNELILGIGPYRESLTPISALHPTQSTFTVVAPSSPNPEEGVGSAALHVETDTSLQLSLGSEHEHTAYAAKLVGLSLATVLAKASALSTTTNVFLLIDNPAYIQRLYPSLPLVTVHIFWCPGYEGIESNEGVDQLAREVIKFEDILDLPASLLSVKQLINAKLKDSVTNPPLVPILTRIRSVYNPHKTCKALASRSRGLATSIVQLQASHTPSNNYVHWCKTPIHYGHETRVIKYEK</sequence>
<keyword evidence="2" id="KW-1185">Reference proteome</keyword>
<dbReference type="EMBL" id="MU167223">
    <property type="protein sequence ID" value="KAG0149932.1"/>
    <property type="molecule type" value="Genomic_DNA"/>
</dbReference>
<accession>A0A9P6TF09</accession>
<dbReference type="SUPFAM" id="SSF53098">
    <property type="entry name" value="Ribonuclease H-like"/>
    <property type="match status" value="1"/>
</dbReference>
<gene>
    <name evidence="1" type="ORF">CROQUDRAFT_104655</name>
</gene>
<protein>
    <recommendedName>
        <fullName evidence="3">RNase H type-1 domain-containing protein</fullName>
    </recommendedName>
</protein>
<evidence type="ECO:0000313" key="1">
    <source>
        <dbReference type="EMBL" id="KAG0149932.1"/>
    </source>
</evidence>
<dbReference type="Proteomes" id="UP000886653">
    <property type="component" value="Unassembled WGS sequence"/>
</dbReference>
<reference evidence="1" key="1">
    <citation type="submission" date="2013-11" db="EMBL/GenBank/DDBJ databases">
        <title>Genome sequence of the fusiform rust pathogen reveals effectors for host alternation and coevolution with pine.</title>
        <authorList>
            <consortium name="DOE Joint Genome Institute"/>
            <person name="Smith K."/>
            <person name="Pendleton A."/>
            <person name="Kubisiak T."/>
            <person name="Anderson C."/>
            <person name="Salamov A."/>
            <person name="Aerts A."/>
            <person name="Riley R."/>
            <person name="Clum A."/>
            <person name="Lindquist E."/>
            <person name="Ence D."/>
            <person name="Campbell M."/>
            <person name="Kronenberg Z."/>
            <person name="Feau N."/>
            <person name="Dhillon B."/>
            <person name="Hamelin R."/>
            <person name="Burleigh J."/>
            <person name="Smith J."/>
            <person name="Yandell M."/>
            <person name="Nelson C."/>
            <person name="Grigoriev I."/>
            <person name="Davis J."/>
        </authorList>
    </citation>
    <scope>NUCLEOTIDE SEQUENCE</scope>
    <source>
        <strain evidence="1">G11</strain>
    </source>
</reference>
<proteinExistence type="predicted"/>
<evidence type="ECO:0008006" key="3">
    <source>
        <dbReference type="Google" id="ProtNLM"/>
    </source>
</evidence>
<organism evidence="1 2">
    <name type="scientific">Cronartium quercuum f. sp. fusiforme G11</name>
    <dbReference type="NCBI Taxonomy" id="708437"/>
    <lineage>
        <taxon>Eukaryota</taxon>
        <taxon>Fungi</taxon>
        <taxon>Dikarya</taxon>
        <taxon>Basidiomycota</taxon>
        <taxon>Pucciniomycotina</taxon>
        <taxon>Pucciniomycetes</taxon>
        <taxon>Pucciniales</taxon>
        <taxon>Coleosporiaceae</taxon>
        <taxon>Cronartium</taxon>
    </lineage>
</organism>
<dbReference type="InterPro" id="IPR012337">
    <property type="entry name" value="RNaseH-like_sf"/>
</dbReference>
<name>A0A9P6TF09_9BASI</name>